<evidence type="ECO:0000256" key="1">
    <source>
        <dbReference type="ARBA" id="ARBA00004418"/>
    </source>
</evidence>
<evidence type="ECO:0000259" key="8">
    <source>
        <dbReference type="SMART" id="SM00858"/>
    </source>
</evidence>
<comment type="subcellular location">
    <subcellularLocation>
        <location evidence="1">Periplasm</location>
    </subcellularLocation>
</comment>
<evidence type="ECO:0000256" key="5">
    <source>
        <dbReference type="ARBA" id="ARBA00022764"/>
    </source>
</evidence>
<keyword evidence="9" id="KW-0282">Flagellum</keyword>
<evidence type="ECO:0000313" key="10">
    <source>
        <dbReference type="Proteomes" id="UP000294832"/>
    </source>
</evidence>
<feature type="domain" description="SAF" evidence="8">
    <location>
        <begin position="124"/>
        <end position="186"/>
    </location>
</feature>
<protein>
    <recommendedName>
        <fullName evidence="3">Flagella basal body P-ring formation protein FlgA</fullName>
    </recommendedName>
</protein>
<keyword evidence="4 7" id="KW-0732">Signal</keyword>
<keyword evidence="10" id="KW-1185">Reference proteome</keyword>
<evidence type="ECO:0000313" key="9">
    <source>
        <dbReference type="EMBL" id="TCN81715.1"/>
    </source>
</evidence>
<comment type="caution">
    <text evidence="9">The sequence shown here is derived from an EMBL/GenBank/DDBJ whole genome shotgun (WGS) entry which is preliminary data.</text>
</comment>
<comment type="similarity">
    <text evidence="2">Belongs to the FlgA family.</text>
</comment>
<dbReference type="PANTHER" id="PTHR36307:SF1">
    <property type="entry name" value="FLAGELLA BASAL BODY P-RING FORMATION PROTEIN FLGA"/>
    <property type="match status" value="1"/>
</dbReference>
<dbReference type="InterPro" id="IPR013974">
    <property type="entry name" value="SAF"/>
</dbReference>
<accession>A0A4R2F5H9</accession>
<evidence type="ECO:0000256" key="3">
    <source>
        <dbReference type="ARBA" id="ARBA00014754"/>
    </source>
</evidence>
<dbReference type="OrthoDB" id="1669037at2"/>
<dbReference type="GO" id="GO:0042597">
    <property type="term" value="C:periplasmic space"/>
    <property type="evidence" value="ECO:0007669"/>
    <property type="project" value="UniProtKB-SubCell"/>
</dbReference>
<sequence length="252" mass="28191">MIKFKFGRNQYHKETFFPLRKRYWLLFPLLLAPPAQATSALAAALQQHVEKELTQYGQRLGIHSQKQQIELHFSGGAEQQFCSQWRFERPQSTEPPLGRLSYRIECLAPVTWTGRATAEVKYWAKVVVAATPVAKDTQLSQSVLKLELQELGSLSRTPLFHLNDAIGQVTKRRLNRGAVVSPFLLENPYVISRGDLVTMRITINGFAAVTKGTALEDARKGERLKVQNNSSGKVLQGVAEGSGLVEIDFTAK</sequence>
<gene>
    <name evidence="9" type="ORF">EDC91_12244</name>
</gene>
<evidence type="ECO:0000256" key="6">
    <source>
        <dbReference type="ARBA" id="ARBA00025643"/>
    </source>
</evidence>
<reference evidence="9 10" key="1">
    <citation type="submission" date="2019-03" db="EMBL/GenBank/DDBJ databases">
        <title>Freshwater and sediment microbial communities from various areas in North America, analyzing microbe dynamics in response to fracking.</title>
        <authorList>
            <person name="Lamendella R."/>
        </authorList>
    </citation>
    <scope>NUCLEOTIDE SEQUENCE [LARGE SCALE GENOMIC DNA]</scope>
    <source>
        <strain evidence="9 10">74A</strain>
    </source>
</reference>
<evidence type="ECO:0000256" key="2">
    <source>
        <dbReference type="ARBA" id="ARBA00010474"/>
    </source>
</evidence>
<proteinExistence type="inferred from homology"/>
<dbReference type="InterPro" id="IPR039246">
    <property type="entry name" value="Flagellar_FlgA"/>
</dbReference>
<evidence type="ECO:0000256" key="7">
    <source>
        <dbReference type="SAM" id="SignalP"/>
    </source>
</evidence>
<name>A0A4R2F5H9_9GAMM</name>
<dbReference type="Gene3D" id="2.30.30.760">
    <property type="match status" value="1"/>
</dbReference>
<dbReference type="RefSeq" id="WP_133039689.1">
    <property type="nucleotide sequence ID" value="NZ_SLWF01000022.1"/>
</dbReference>
<dbReference type="AlphaFoldDB" id="A0A4R2F5H9"/>
<organism evidence="9 10">
    <name type="scientific">Shewanella fodinae</name>
    <dbReference type="NCBI Taxonomy" id="552357"/>
    <lineage>
        <taxon>Bacteria</taxon>
        <taxon>Pseudomonadati</taxon>
        <taxon>Pseudomonadota</taxon>
        <taxon>Gammaproteobacteria</taxon>
        <taxon>Alteromonadales</taxon>
        <taxon>Shewanellaceae</taxon>
        <taxon>Shewanella</taxon>
    </lineage>
</organism>
<evidence type="ECO:0000256" key="4">
    <source>
        <dbReference type="ARBA" id="ARBA00022729"/>
    </source>
</evidence>
<keyword evidence="9" id="KW-0966">Cell projection</keyword>
<dbReference type="Proteomes" id="UP000294832">
    <property type="component" value="Unassembled WGS sequence"/>
</dbReference>
<keyword evidence="9" id="KW-0969">Cilium</keyword>
<dbReference type="SMART" id="SM00858">
    <property type="entry name" value="SAF"/>
    <property type="match status" value="1"/>
</dbReference>
<dbReference type="EMBL" id="SLWF01000022">
    <property type="protein sequence ID" value="TCN81715.1"/>
    <property type="molecule type" value="Genomic_DNA"/>
</dbReference>
<dbReference type="CDD" id="cd11614">
    <property type="entry name" value="SAF_CpaB_FlgA_like"/>
    <property type="match status" value="1"/>
</dbReference>
<keyword evidence="5" id="KW-0574">Periplasm</keyword>
<dbReference type="Pfam" id="PF13144">
    <property type="entry name" value="ChapFlgA"/>
    <property type="match status" value="1"/>
</dbReference>
<feature type="chain" id="PRO_5020285366" description="Flagella basal body P-ring formation protein FlgA" evidence="7">
    <location>
        <begin position="38"/>
        <end position="252"/>
    </location>
</feature>
<dbReference type="GO" id="GO:0044780">
    <property type="term" value="P:bacterial-type flagellum assembly"/>
    <property type="evidence" value="ECO:0007669"/>
    <property type="project" value="InterPro"/>
</dbReference>
<dbReference type="InterPro" id="IPR017585">
    <property type="entry name" value="SAF_FlgA"/>
</dbReference>
<feature type="signal peptide" evidence="7">
    <location>
        <begin position="1"/>
        <end position="37"/>
    </location>
</feature>
<dbReference type="PANTHER" id="PTHR36307">
    <property type="entry name" value="FLAGELLA BASAL BODY P-RING FORMATION PROTEIN FLGA"/>
    <property type="match status" value="1"/>
</dbReference>
<dbReference type="Gene3D" id="3.90.1210.10">
    <property type="entry name" value="Antifreeze-like/N-acetylneuraminic acid synthase C-terminal domain"/>
    <property type="match status" value="1"/>
</dbReference>
<dbReference type="NCBIfam" id="TIGR03170">
    <property type="entry name" value="flgA_cterm"/>
    <property type="match status" value="1"/>
</dbReference>
<comment type="function">
    <text evidence="6">Involved in the assembly process of the P-ring formation. It may associate with FlgF on the rod constituting a structure essential for the P-ring assembly or may act as a modulator protein for the P-ring assembly.</text>
</comment>